<gene>
    <name evidence="1" type="ORF">ACFOSE_00665</name>
</gene>
<evidence type="ECO:0000313" key="2">
    <source>
        <dbReference type="Proteomes" id="UP001595901"/>
    </source>
</evidence>
<reference evidence="2" key="1">
    <citation type="journal article" date="2019" name="Int. J. Syst. Evol. Microbiol.">
        <title>The Global Catalogue of Microorganisms (GCM) 10K type strain sequencing project: providing services to taxonomists for standard genome sequencing and annotation.</title>
        <authorList>
            <consortium name="The Broad Institute Genomics Platform"/>
            <consortium name="The Broad Institute Genome Sequencing Center for Infectious Disease"/>
            <person name="Wu L."/>
            <person name="Ma J."/>
        </authorList>
    </citation>
    <scope>NUCLEOTIDE SEQUENCE [LARGE SCALE GENOMIC DNA]</scope>
    <source>
        <strain evidence="2">CCUG 58728</strain>
    </source>
</reference>
<comment type="caution">
    <text evidence="1">The sequence shown here is derived from an EMBL/GenBank/DDBJ whole genome shotgun (WGS) entry which is preliminary data.</text>
</comment>
<keyword evidence="2" id="KW-1185">Reference proteome</keyword>
<evidence type="ECO:0000313" key="1">
    <source>
        <dbReference type="EMBL" id="MFC3931319.1"/>
    </source>
</evidence>
<sequence>MIKSNFFKITDFCPTLCFLSFKQINQLFLPKDLIYQRSTWPRLARFYILLVLNLVESLCDVHKKDALASQTEDKLLFGGLSFLVSLIFKMKNG</sequence>
<name>A0ABV8CYX1_9STRE</name>
<feature type="non-terminal residue" evidence="1">
    <location>
        <position position="93"/>
    </location>
</feature>
<accession>A0ABV8CYX1</accession>
<protein>
    <recommendedName>
        <fullName evidence="3">Transposase</fullName>
    </recommendedName>
</protein>
<dbReference type="EMBL" id="JBHSAC010000005">
    <property type="protein sequence ID" value="MFC3931319.1"/>
    <property type="molecule type" value="Genomic_DNA"/>
</dbReference>
<proteinExistence type="predicted"/>
<evidence type="ECO:0008006" key="3">
    <source>
        <dbReference type="Google" id="ProtNLM"/>
    </source>
</evidence>
<organism evidence="1 2">
    <name type="scientific">Streptococcus dentapri</name>
    <dbReference type="NCBI Taxonomy" id="573564"/>
    <lineage>
        <taxon>Bacteria</taxon>
        <taxon>Bacillati</taxon>
        <taxon>Bacillota</taxon>
        <taxon>Bacilli</taxon>
        <taxon>Lactobacillales</taxon>
        <taxon>Streptococcaceae</taxon>
        <taxon>Streptococcus</taxon>
    </lineage>
</organism>
<dbReference type="Proteomes" id="UP001595901">
    <property type="component" value="Unassembled WGS sequence"/>
</dbReference>
<dbReference type="RefSeq" id="WP_380429163.1">
    <property type="nucleotide sequence ID" value="NZ_JBHSAC010000005.1"/>
</dbReference>